<keyword evidence="12" id="KW-1185">Reference proteome</keyword>
<feature type="region of interest" description="Disordered" evidence="9">
    <location>
        <begin position="80"/>
        <end position="102"/>
    </location>
</feature>
<dbReference type="GO" id="GO:0005743">
    <property type="term" value="C:mitochondrial inner membrane"/>
    <property type="evidence" value="ECO:0007669"/>
    <property type="project" value="UniProtKB-SubCell"/>
</dbReference>
<dbReference type="Ensembl" id="ENSACOT00000007270.1">
    <property type="protein sequence ID" value="ENSACOP00000007024.1"/>
    <property type="gene ID" value="ENSACOG00000004933.1"/>
</dbReference>
<organism evidence="11 12">
    <name type="scientific">Amazona collaria</name>
    <name type="common">yellow-billed parrot</name>
    <dbReference type="NCBI Taxonomy" id="241587"/>
    <lineage>
        <taxon>Eukaryota</taxon>
        <taxon>Metazoa</taxon>
        <taxon>Chordata</taxon>
        <taxon>Craniata</taxon>
        <taxon>Vertebrata</taxon>
        <taxon>Euteleostomi</taxon>
        <taxon>Archelosauria</taxon>
        <taxon>Archosauria</taxon>
        <taxon>Dinosauria</taxon>
        <taxon>Saurischia</taxon>
        <taxon>Theropoda</taxon>
        <taxon>Coelurosauria</taxon>
        <taxon>Aves</taxon>
        <taxon>Neognathae</taxon>
        <taxon>Neoaves</taxon>
        <taxon>Telluraves</taxon>
        <taxon>Australaves</taxon>
        <taxon>Psittaciformes</taxon>
        <taxon>Psittacidae</taxon>
        <taxon>Amazona</taxon>
    </lineage>
</organism>
<evidence type="ECO:0000256" key="2">
    <source>
        <dbReference type="ARBA" id="ARBA00010535"/>
    </source>
</evidence>
<reference evidence="11" key="2">
    <citation type="submission" date="2025-09" db="UniProtKB">
        <authorList>
            <consortium name="Ensembl"/>
        </authorList>
    </citation>
    <scope>IDENTIFICATION</scope>
</reference>
<feature type="compositionally biased region" description="Pro residues" evidence="9">
    <location>
        <begin position="82"/>
        <end position="92"/>
    </location>
</feature>
<sequence length="102" mass="11186">DTTFNSLTYIIPILVAVTFLTLIEQKILSYVQAQKGPNIFGPFRLLQPIADGIKLFIKEAIRSSTSSPLLFITTPPLAHTPLLPPHTPPPAPGGMGRRIERI</sequence>
<evidence type="ECO:0000313" key="11">
    <source>
        <dbReference type="Ensembl" id="ENSACOP00000007024.1"/>
    </source>
</evidence>
<keyword evidence="4 8" id="KW-0812">Transmembrane</keyword>
<dbReference type="Proteomes" id="UP000694522">
    <property type="component" value="Unplaced"/>
</dbReference>
<evidence type="ECO:0000256" key="5">
    <source>
        <dbReference type="ARBA" id="ARBA00022989"/>
    </source>
</evidence>
<dbReference type="GO" id="GO:0009060">
    <property type="term" value="P:aerobic respiration"/>
    <property type="evidence" value="ECO:0007669"/>
    <property type="project" value="TreeGrafter"/>
</dbReference>
<dbReference type="PANTHER" id="PTHR11432:SF3">
    <property type="entry name" value="NADH-UBIQUINONE OXIDOREDUCTASE CHAIN 1"/>
    <property type="match status" value="1"/>
</dbReference>
<feature type="transmembrane region" description="Helical" evidence="10">
    <location>
        <begin position="6"/>
        <end position="23"/>
    </location>
</feature>
<evidence type="ECO:0000256" key="3">
    <source>
        <dbReference type="ARBA" id="ARBA00021009"/>
    </source>
</evidence>
<evidence type="ECO:0000256" key="7">
    <source>
        <dbReference type="ARBA" id="ARBA00031024"/>
    </source>
</evidence>
<reference evidence="11" key="1">
    <citation type="submission" date="2025-08" db="UniProtKB">
        <authorList>
            <consortium name="Ensembl"/>
        </authorList>
    </citation>
    <scope>IDENTIFICATION</scope>
</reference>
<evidence type="ECO:0000256" key="6">
    <source>
        <dbReference type="ARBA" id="ARBA00023136"/>
    </source>
</evidence>
<comment type="subcellular location">
    <subcellularLocation>
        <location evidence="1">Membrane</location>
        <topology evidence="1">Multi-pass membrane protein</topology>
    </subcellularLocation>
    <subcellularLocation>
        <location evidence="8">Mitochondrion inner membrane</location>
        <topology evidence="8">Multi-pass membrane protein</topology>
    </subcellularLocation>
</comment>
<accession>A0A8B9FA53</accession>
<comment type="similarity">
    <text evidence="2 8">Belongs to the complex I subunit 1 family.</text>
</comment>
<evidence type="ECO:0000256" key="4">
    <source>
        <dbReference type="ARBA" id="ARBA00022692"/>
    </source>
</evidence>
<evidence type="ECO:0000313" key="12">
    <source>
        <dbReference type="Proteomes" id="UP000694522"/>
    </source>
</evidence>
<dbReference type="InterPro" id="IPR001694">
    <property type="entry name" value="NADH_UbQ_OxRdtase_su1/FPO"/>
</dbReference>
<dbReference type="PANTHER" id="PTHR11432">
    <property type="entry name" value="NADH DEHYDROGENASE SUBUNIT 1"/>
    <property type="match status" value="1"/>
</dbReference>
<proteinExistence type="inferred from homology"/>
<keyword evidence="5 10" id="KW-1133">Transmembrane helix</keyword>
<dbReference type="GO" id="GO:0003954">
    <property type="term" value="F:NADH dehydrogenase activity"/>
    <property type="evidence" value="ECO:0007669"/>
    <property type="project" value="TreeGrafter"/>
</dbReference>
<keyword evidence="6 10" id="KW-0472">Membrane</keyword>
<dbReference type="AlphaFoldDB" id="A0A8B9FA53"/>
<keyword evidence="8" id="KW-0520">NAD</keyword>
<dbReference type="Pfam" id="PF00146">
    <property type="entry name" value="NADHdh"/>
    <property type="match status" value="1"/>
</dbReference>
<evidence type="ECO:0000256" key="10">
    <source>
        <dbReference type="SAM" id="Phobius"/>
    </source>
</evidence>
<name>A0A8B9FA53_9PSIT</name>
<evidence type="ECO:0000256" key="8">
    <source>
        <dbReference type="RuleBase" id="RU000471"/>
    </source>
</evidence>
<evidence type="ECO:0000256" key="9">
    <source>
        <dbReference type="SAM" id="MobiDB-lite"/>
    </source>
</evidence>
<evidence type="ECO:0000256" key="1">
    <source>
        <dbReference type="ARBA" id="ARBA00004141"/>
    </source>
</evidence>
<protein>
    <recommendedName>
        <fullName evidence="3">NADH-ubiquinone oxidoreductase chain 1</fullName>
    </recommendedName>
    <alternativeName>
        <fullName evidence="7">NADH dehydrogenase subunit 1</fullName>
    </alternativeName>
</protein>